<dbReference type="InterPro" id="IPR036249">
    <property type="entry name" value="Thioredoxin-like_sf"/>
</dbReference>
<dbReference type="Proteomes" id="UP000799438">
    <property type="component" value="Unassembled WGS sequence"/>
</dbReference>
<evidence type="ECO:0008006" key="4">
    <source>
        <dbReference type="Google" id="ProtNLM"/>
    </source>
</evidence>
<feature type="region of interest" description="Disordered" evidence="1">
    <location>
        <begin position="1"/>
        <end position="40"/>
    </location>
</feature>
<dbReference type="EMBL" id="ML995515">
    <property type="protein sequence ID" value="KAF2136643.1"/>
    <property type="molecule type" value="Genomic_DNA"/>
</dbReference>
<name>A0A6A6AZN2_9PEZI</name>
<protein>
    <recommendedName>
        <fullName evidence="4">Thioredoxin domain-containing protein</fullName>
    </recommendedName>
</protein>
<dbReference type="Gene3D" id="3.40.30.10">
    <property type="entry name" value="Glutaredoxin"/>
    <property type="match status" value="1"/>
</dbReference>
<dbReference type="AlphaFoldDB" id="A0A6A6AZN2"/>
<dbReference type="GeneID" id="54295059"/>
<proteinExistence type="predicted"/>
<accession>A0A6A6AZN2</accession>
<dbReference type="PANTHER" id="PTHR28630:SF3">
    <property type="entry name" value="PEROXIREDOXIN-LIKE 2C"/>
    <property type="match status" value="1"/>
</dbReference>
<dbReference type="CDD" id="cd02970">
    <property type="entry name" value="PRX_like2"/>
    <property type="match status" value="1"/>
</dbReference>
<reference evidence="2" key="1">
    <citation type="journal article" date="2020" name="Stud. Mycol.">
        <title>101 Dothideomycetes genomes: a test case for predicting lifestyles and emergence of pathogens.</title>
        <authorList>
            <person name="Haridas S."/>
            <person name="Albert R."/>
            <person name="Binder M."/>
            <person name="Bloem J."/>
            <person name="Labutti K."/>
            <person name="Salamov A."/>
            <person name="Andreopoulos B."/>
            <person name="Baker S."/>
            <person name="Barry K."/>
            <person name="Bills G."/>
            <person name="Bluhm B."/>
            <person name="Cannon C."/>
            <person name="Castanera R."/>
            <person name="Culley D."/>
            <person name="Daum C."/>
            <person name="Ezra D."/>
            <person name="Gonzalez J."/>
            <person name="Henrissat B."/>
            <person name="Kuo A."/>
            <person name="Liang C."/>
            <person name="Lipzen A."/>
            <person name="Lutzoni F."/>
            <person name="Magnuson J."/>
            <person name="Mondo S."/>
            <person name="Nolan M."/>
            <person name="Ohm R."/>
            <person name="Pangilinan J."/>
            <person name="Park H.-J."/>
            <person name="Ramirez L."/>
            <person name="Alfaro M."/>
            <person name="Sun H."/>
            <person name="Tritt A."/>
            <person name="Yoshinaga Y."/>
            <person name="Zwiers L.-H."/>
            <person name="Turgeon B."/>
            <person name="Goodwin S."/>
            <person name="Spatafora J."/>
            <person name="Crous P."/>
            <person name="Grigoriev I."/>
        </authorList>
    </citation>
    <scope>NUCLEOTIDE SEQUENCE</scope>
    <source>
        <strain evidence="2">CBS 121167</strain>
    </source>
</reference>
<dbReference type="OrthoDB" id="40334at2759"/>
<dbReference type="Pfam" id="PF13911">
    <property type="entry name" value="AhpC-TSA_2"/>
    <property type="match status" value="1"/>
</dbReference>
<dbReference type="SUPFAM" id="SSF52833">
    <property type="entry name" value="Thioredoxin-like"/>
    <property type="match status" value="1"/>
</dbReference>
<sequence length="277" mass="30579">MSPSFFRRPATRPSTASSSPTSSRSGYSSHPSESTAPSSLSSIASASDSCSDADSCAFDVHDYFAQLREELHVSDDCPGPQQLAAAGNIPIYDGAGNARPFRSIFAGDDVIGERQLVLFVRHFYCGACQAYLRALTANITPQTYFTMAVPTSIVVIGCGSPRMINAYKQFTGCPFPIFADPTRQLYRALGMSWTLDIGLNKRPEYMKNIAPPAWLAGQLKQISKSRGRDGFRGGNWLQIGGEFLFENGDVAWCHRMRHYRDHTEVDTLRRLLDIDDD</sequence>
<keyword evidence="3" id="KW-1185">Reference proteome</keyword>
<gene>
    <name evidence="2" type="ORF">K452DRAFT_237139</name>
</gene>
<dbReference type="InterPro" id="IPR032801">
    <property type="entry name" value="PXL2A/B/C"/>
</dbReference>
<dbReference type="RefSeq" id="XP_033392361.1">
    <property type="nucleotide sequence ID" value="XM_033537563.1"/>
</dbReference>
<feature type="compositionally biased region" description="Low complexity" evidence="1">
    <location>
        <begin position="7"/>
        <end position="40"/>
    </location>
</feature>
<evidence type="ECO:0000313" key="2">
    <source>
        <dbReference type="EMBL" id="KAF2136643.1"/>
    </source>
</evidence>
<evidence type="ECO:0000313" key="3">
    <source>
        <dbReference type="Proteomes" id="UP000799438"/>
    </source>
</evidence>
<dbReference type="PANTHER" id="PTHR28630">
    <property type="match status" value="1"/>
</dbReference>
<evidence type="ECO:0000256" key="1">
    <source>
        <dbReference type="SAM" id="MobiDB-lite"/>
    </source>
</evidence>
<organism evidence="2 3">
    <name type="scientific">Aplosporella prunicola CBS 121167</name>
    <dbReference type="NCBI Taxonomy" id="1176127"/>
    <lineage>
        <taxon>Eukaryota</taxon>
        <taxon>Fungi</taxon>
        <taxon>Dikarya</taxon>
        <taxon>Ascomycota</taxon>
        <taxon>Pezizomycotina</taxon>
        <taxon>Dothideomycetes</taxon>
        <taxon>Dothideomycetes incertae sedis</taxon>
        <taxon>Botryosphaeriales</taxon>
        <taxon>Aplosporellaceae</taxon>
        <taxon>Aplosporella</taxon>
    </lineage>
</organism>